<reference evidence="1 2" key="1">
    <citation type="submission" date="2012-05" db="EMBL/GenBank/DDBJ databases">
        <title>Recombination and specialization in a pathogen metapopulation.</title>
        <authorList>
            <person name="Gardiner A."/>
            <person name="Kemen E."/>
            <person name="Schultz-Larsen T."/>
            <person name="MacLean D."/>
            <person name="Van Oosterhout C."/>
            <person name="Jones J.D.G."/>
        </authorList>
    </citation>
    <scope>NUCLEOTIDE SEQUENCE [LARGE SCALE GENOMIC DNA]</scope>
    <source>
        <strain evidence="1 2">Ac Nc2</strain>
    </source>
</reference>
<accession>A0A024GK47</accession>
<dbReference type="InterPro" id="IPR002347">
    <property type="entry name" value="SDR_fam"/>
</dbReference>
<name>A0A024GK47_9STRA</name>
<dbReference type="SUPFAM" id="SSF51735">
    <property type="entry name" value="NAD(P)-binding Rossmann-fold domains"/>
    <property type="match status" value="1"/>
</dbReference>
<dbReference type="InterPro" id="IPR036291">
    <property type="entry name" value="NAD(P)-bd_dom_sf"/>
</dbReference>
<dbReference type="Pfam" id="PF00106">
    <property type="entry name" value="adh_short"/>
    <property type="match status" value="1"/>
</dbReference>
<dbReference type="Proteomes" id="UP000053237">
    <property type="component" value="Unassembled WGS sequence"/>
</dbReference>
<dbReference type="Gene3D" id="3.40.50.720">
    <property type="entry name" value="NAD(P)-binding Rossmann-like Domain"/>
    <property type="match status" value="1"/>
</dbReference>
<dbReference type="PANTHER" id="PTHR44656:SF7">
    <property type="entry name" value="DEHYDROGENASE_REDUCTASE SDR FAMILY MEMBER 12"/>
    <property type="match status" value="1"/>
</dbReference>
<dbReference type="InParanoid" id="A0A024GK47"/>
<dbReference type="FunCoup" id="A0A024GK47">
    <property type="interactions" value="8"/>
</dbReference>
<evidence type="ECO:0000313" key="1">
    <source>
        <dbReference type="EMBL" id="CCI47256.1"/>
    </source>
</evidence>
<dbReference type="PANTHER" id="PTHR44656">
    <property type="entry name" value="DEHYDROGENASE/REDUCTASE SDR FAMILY MEMBER 12"/>
    <property type="match status" value="1"/>
</dbReference>
<dbReference type="PRINTS" id="PR00081">
    <property type="entry name" value="GDHRDH"/>
</dbReference>
<proteinExistence type="predicted"/>
<organism evidence="1 2">
    <name type="scientific">Albugo candida</name>
    <dbReference type="NCBI Taxonomy" id="65357"/>
    <lineage>
        <taxon>Eukaryota</taxon>
        <taxon>Sar</taxon>
        <taxon>Stramenopiles</taxon>
        <taxon>Oomycota</taxon>
        <taxon>Peronosporomycetes</taxon>
        <taxon>Albuginales</taxon>
        <taxon>Albuginaceae</taxon>
        <taxon>Albugo</taxon>
    </lineage>
</organism>
<dbReference type="OrthoDB" id="417891at2759"/>
<dbReference type="AlphaFoldDB" id="A0A024GK47"/>
<sequence>MVRFGGIAASQWYIEGLRKYGSGGYERSRRQWKDPNIATKNDLRGRHYIVTGANSGIGFAIAFELTKRMATVHMLCRDPQRAQKARKEIIDDIKSEEFEPSVEIHIADMSDTESIRSFAASFATKHSKLDGLINNAGALFQKENRTADGIEKTMAVALGGSFLLTALMLPLLKEAPNGRVVNISSGGQYLVKLDSTDIKGTTRTGSEYDGNIAYSLAKRAQVELTRKWVDIAGHTGVMFYSMHPGWAKTPGVTSSLPSFEKWHRNMMRDQKQGADTAVWLAISDEPKAHENGTFWLDRNPIETDFPLAFTSCTEQERDQLWKSCQEIYDWKTE</sequence>
<comment type="caution">
    <text evidence="1">The sequence shown here is derived from an EMBL/GenBank/DDBJ whole genome shotgun (WGS) entry which is preliminary data.</text>
</comment>
<evidence type="ECO:0008006" key="3">
    <source>
        <dbReference type="Google" id="ProtNLM"/>
    </source>
</evidence>
<dbReference type="InterPro" id="IPR052992">
    <property type="entry name" value="SDR_member_12"/>
</dbReference>
<protein>
    <recommendedName>
        <fullName evidence="3">Dehydrogenase/reductase SDR family member 12</fullName>
    </recommendedName>
</protein>
<dbReference type="STRING" id="65357.A0A024GK47"/>
<evidence type="ECO:0000313" key="2">
    <source>
        <dbReference type="Proteomes" id="UP000053237"/>
    </source>
</evidence>
<gene>
    <name evidence="1" type="ORF">BN9_082430</name>
</gene>
<dbReference type="EMBL" id="CAIX01000159">
    <property type="protein sequence ID" value="CCI47256.1"/>
    <property type="molecule type" value="Genomic_DNA"/>
</dbReference>
<keyword evidence="2" id="KW-1185">Reference proteome</keyword>